<reference evidence="1" key="1">
    <citation type="journal article" date="2020" name="Cell">
        <title>Large-Scale Comparative Analyses of Tick Genomes Elucidate Their Genetic Diversity and Vector Capacities.</title>
        <authorList>
            <consortium name="Tick Genome and Microbiome Consortium (TIGMIC)"/>
            <person name="Jia N."/>
            <person name="Wang J."/>
            <person name="Shi W."/>
            <person name="Du L."/>
            <person name="Sun Y."/>
            <person name="Zhan W."/>
            <person name="Jiang J.F."/>
            <person name="Wang Q."/>
            <person name="Zhang B."/>
            <person name="Ji P."/>
            <person name="Bell-Sakyi L."/>
            <person name="Cui X.M."/>
            <person name="Yuan T.T."/>
            <person name="Jiang B.G."/>
            <person name="Yang W.F."/>
            <person name="Lam T.T."/>
            <person name="Chang Q.C."/>
            <person name="Ding S.J."/>
            <person name="Wang X.J."/>
            <person name="Zhu J.G."/>
            <person name="Ruan X.D."/>
            <person name="Zhao L."/>
            <person name="Wei J.T."/>
            <person name="Ye R.Z."/>
            <person name="Que T.C."/>
            <person name="Du C.H."/>
            <person name="Zhou Y.H."/>
            <person name="Cheng J.X."/>
            <person name="Dai P.F."/>
            <person name="Guo W.B."/>
            <person name="Han X.H."/>
            <person name="Huang E.J."/>
            <person name="Li L.F."/>
            <person name="Wei W."/>
            <person name="Gao Y.C."/>
            <person name="Liu J.Z."/>
            <person name="Shao H.Z."/>
            <person name="Wang X."/>
            <person name="Wang C.C."/>
            <person name="Yang T.C."/>
            <person name="Huo Q.B."/>
            <person name="Li W."/>
            <person name="Chen H.Y."/>
            <person name="Chen S.E."/>
            <person name="Zhou L.G."/>
            <person name="Ni X.B."/>
            <person name="Tian J.H."/>
            <person name="Sheng Y."/>
            <person name="Liu T."/>
            <person name="Pan Y.S."/>
            <person name="Xia L.Y."/>
            <person name="Li J."/>
            <person name="Zhao F."/>
            <person name="Cao W.C."/>
        </authorList>
    </citation>
    <scope>NUCLEOTIDE SEQUENCE</scope>
    <source>
        <strain evidence="1">Rmic-2018</strain>
    </source>
</reference>
<accession>A0A9J6DCK5</accession>
<evidence type="ECO:0000313" key="2">
    <source>
        <dbReference type="Proteomes" id="UP000821866"/>
    </source>
</evidence>
<dbReference type="AlphaFoldDB" id="A0A9J6DCK5"/>
<sequence length="214" mass="23616">MSNKSDLVIFNSYGADTRCLDAPVGAAPFFRETRLASAATVAGIEDSYSVHLDLATTVRQIVREELERHNKSVNAVKAEQFGCVFNQPHEPAPVVFSLSAMPGLPDSRTYSVQQHHHTFPYNVTHAQRAYRGMTTNRQWEDSVCYSQRPIGRLILKFTTSVALHLSATAVVPKDTSLVVVAVAARLRMGHYRLGVTLKASTIIIGRQNIVPQTP</sequence>
<dbReference type="Proteomes" id="UP000821866">
    <property type="component" value="Chromosome 8"/>
</dbReference>
<keyword evidence="2" id="KW-1185">Reference proteome</keyword>
<organism evidence="1 2">
    <name type="scientific">Rhipicephalus microplus</name>
    <name type="common">Cattle tick</name>
    <name type="synonym">Boophilus microplus</name>
    <dbReference type="NCBI Taxonomy" id="6941"/>
    <lineage>
        <taxon>Eukaryota</taxon>
        <taxon>Metazoa</taxon>
        <taxon>Ecdysozoa</taxon>
        <taxon>Arthropoda</taxon>
        <taxon>Chelicerata</taxon>
        <taxon>Arachnida</taxon>
        <taxon>Acari</taxon>
        <taxon>Parasitiformes</taxon>
        <taxon>Ixodida</taxon>
        <taxon>Ixodoidea</taxon>
        <taxon>Ixodidae</taxon>
        <taxon>Rhipicephalinae</taxon>
        <taxon>Rhipicephalus</taxon>
        <taxon>Boophilus</taxon>
    </lineage>
</organism>
<comment type="caution">
    <text evidence="1">The sequence shown here is derived from an EMBL/GenBank/DDBJ whole genome shotgun (WGS) entry which is preliminary data.</text>
</comment>
<name>A0A9J6DCK5_RHIMP</name>
<evidence type="ECO:0000313" key="1">
    <source>
        <dbReference type="EMBL" id="KAH8019566.1"/>
    </source>
</evidence>
<proteinExistence type="predicted"/>
<dbReference type="EMBL" id="JABSTU010000010">
    <property type="protein sequence ID" value="KAH8019566.1"/>
    <property type="molecule type" value="Genomic_DNA"/>
</dbReference>
<protein>
    <submittedName>
        <fullName evidence="1">Uncharacterized protein</fullName>
    </submittedName>
</protein>
<reference evidence="1" key="2">
    <citation type="submission" date="2021-09" db="EMBL/GenBank/DDBJ databases">
        <authorList>
            <person name="Jia N."/>
            <person name="Wang J."/>
            <person name="Shi W."/>
            <person name="Du L."/>
            <person name="Sun Y."/>
            <person name="Zhan W."/>
            <person name="Jiang J."/>
            <person name="Wang Q."/>
            <person name="Zhang B."/>
            <person name="Ji P."/>
            <person name="Sakyi L.B."/>
            <person name="Cui X."/>
            <person name="Yuan T."/>
            <person name="Jiang B."/>
            <person name="Yang W."/>
            <person name="Lam T.T.-Y."/>
            <person name="Chang Q."/>
            <person name="Ding S."/>
            <person name="Wang X."/>
            <person name="Zhu J."/>
            <person name="Ruan X."/>
            <person name="Zhao L."/>
            <person name="Wei J."/>
            <person name="Que T."/>
            <person name="Du C."/>
            <person name="Cheng J."/>
            <person name="Dai P."/>
            <person name="Han X."/>
            <person name="Huang E."/>
            <person name="Gao Y."/>
            <person name="Liu J."/>
            <person name="Shao H."/>
            <person name="Ye R."/>
            <person name="Li L."/>
            <person name="Wei W."/>
            <person name="Wang X."/>
            <person name="Wang C."/>
            <person name="Huo Q."/>
            <person name="Li W."/>
            <person name="Guo W."/>
            <person name="Chen H."/>
            <person name="Chen S."/>
            <person name="Zhou L."/>
            <person name="Zhou L."/>
            <person name="Ni X."/>
            <person name="Tian J."/>
            <person name="Zhou Y."/>
            <person name="Sheng Y."/>
            <person name="Liu T."/>
            <person name="Pan Y."/>
            <person name="Xia L."/>
            <person name="Li J."/>
            <person name="Zhao F."/>
            <person name="Cao W."/>
        </authorList>
    </citation>
    <scope>NUCLEOTIDE SEQUENCE</scope>
    <source>
        <strain evidence="1">Rmic-2018</strain>
        <tissue evidence="1">Larvae</tissue>
    </source>
</reference>
<gene>
    <name evidence="1" type="ORF">HPB51_020030</name>
</gene>